<name>A0A7S2JKG2_9EUKA</name>
<accession>A0A7S2JKG2</accession>
<gene>
    <name evidence="1" type="ORF">CGLO1086_LOCUS249</name>
</gene>
<proteinExistence type="predicted"/>
<organism evidence="1">
    <name type="scientific">Cyanoptyche gloeocystis</name>
    <dbReference type="NCBI Taxonomy" id="77922"/>
    <lineage>
        <taxon>Eukaryota</taxon>
        <taxon>Glaucocystophyceae</taxon>
        <taxon>Glaucocystophyceae incertae sedis</taxon>
        <taxon>Cyanoptyche</taxon>
    </lineage>
</organism>
<reference evidence="1" key="1">
    <citation type="submission" date="2021-01" db="EMBL/GenBank/DDBJ databases">
        <authorList>
            <person name="Corre E."/>
            <person name="Pelletier E."/>
            <person name="Niang G."/>
            <person name="Scheremetjew M."/>
            <person name="Finn R."/>
            <person name="Kale V."/>
            <person name="Holt S."/>
            <person name="Cochrane G."/>
            <person name="Meng A."/>
            <person name="Brown T."/>
            <person name="Cohen L."/>
        </authorList>
    </citation>
    <scope>NUCLEOTIDE SEQUENCE</scope>
    <source>
        <strain evidence="1">SAG4.97</strain>
    </source>
</reference>
<dbReference type="EMBL" id="HBGX01000531">
    <property type="protein sequence ID" value="CAD9550462.1"/>
    <property type="molecule type" value="Transcribed_RNA"/>
</dbReference>
<protein>
    <submittedName>
        <fullName evidence="1">Uncharacterized protein</fullName>
    </submittedName>
</protein>
<sequence>MVQELRAAHAALRRTLQSESGAQRPRCSAARLERFLLRPSEPSPRKSVFVPPPVEVLPPTLPVLRSLVETFSVRDPAKLQVPCPKHFPLPKAPHLHGATLPVY</sequence>
<evidence type="ECO:0000313" key="1">
    <source>
        <dbReference type="EMBL" id="CAD9550462.1"/>
    </source>
</evidence>
<dbReference type="AlphaFoldDB" id="A0A7S2JKG2"/>